<dbReference type="OrthoDB" id="3650170at2759"/>
<evidence type="ECO:0000256" key="1">
    <source>
        <dbReference type="SAM" id="MobiDB-lite"/>
    </source>
</evidence>
<comment type="caution">
    <text evidence="3">The sequence shown here is derived from an EMBL/GenBank/DDBJ whole genome shotgun (WGS) entry which is preliminary data.</text>
</comment>
<feature type="chain" id="PRO_5034462836" description="Extracellular membrane protein CFEM domain-containing protein" evidence="2">
    <location>
        <begin position="22"/>
        <end position="194"/>
    </location>
</feature>
<accession>A0A8H6VH61</accession>
<feature type="region of interest" description="Disordered" evidence="1">
    <location>
        <begin position="87"/>
        <end position="123"/>
    </location>
</feature>
<evidence type="ECO:0000313" key="4">
    <source>
        <dbReference type="Proteomes" id="UP000660729"/>
    </source>
</evidence>
<feature type="signal peptide" evidence="2">
    <location>
        <begin position="1"/>
        <end position="21"/>
    </location>
</feature>
<protein>
    <recommendedName>
        <fullName evidence="5">Extracellular membrane protein CFEM domain-containing protein</fullName>
    </recommendedName>
</protein>
<keyword evidence="2" id="KW-0732">Signal</keyword>
<dbReference type="AlphaFoldDB" id="A0A8H6VH61"/>
<name>A0A8H6VH61_9PEZI</name>
<sequence length="194" mass="18888">MFAKASTVFAILAVTAQVVVATPPACVIAAVNTQDDPSDFKAVCGASEVQQYMSSKCGDYLDTAQSYFSDYCKANDAEVASVSSSASSSHSATKSSSGASHSATSTDSASSSEAGTDGSSSTMTAGAAYPVGTGASGFTTSAIANGSYTAGTATGTVPSQTESGIASSTGGAARLGMDLVGMVALGVFGAMLAL</sequence>
<reference evidence="3" key="1">
    <citation type="submission" date="2020-04" db="EMBL/GenBank/DDBJ databases">
        <title>Draft genome resource of the tomato pathogen Pseudocercospora fuligena.</title>
        <authorList>
            <person name="Zaccaron A."/>
        </authorList>
    </citation>
    <scope>NUCLEOTIDE SEQUENCE</scope>
    <source>
        <strain evidence="3">PF001</strain>
    </source>
</reference>
<feature type="compositionally biased region" description="Low complexity" evidence="1">
    <location>
        <begin position="87"/>
        <end position="122"/>
    </location>
</feature>
<dbReference type="EMBL" id="JABCIY010000248">
    <property type="protein sequence ID" value="KAF7186680.1"/>
    <property type="molecule type" value="Genomic_DNA"/>
</dbReference>
<organism evidence="3 4">
    <name type="scientific">Pseudocercospora fuligena</name>
    <dbReference type="NCBI Taxonomy" id="685502"/>
    <lineage>
        <taxon>Eukaryota</taxon>
        <taxon>Fungi</taxon>
        <taxon>Dikarya</taxon>
        <taxon>Ascomycota</taxon>
        <taxon>Pezizomycotina</taxon>
        <taxon>Dothideomycetes</taxon>
        <taxon>Dothideomycetidae</taxon>
        <taxon>Mycosphaerellales</taxon>
        <taxon>Mycosphaerellaceae</taxon>
        <taxon>Pseudocercospora</taxon>
    </lineage>
</organism>
<evidence type="ECO:0008006" key="5">
    <source>
        <dbReference type="Google" id="ProtNLM"/>
    </source>
</evidence>
<gene>
    <name evidence="3" type="ORF">HII31_11912</name>
</gene>
<evidence type="ECO:0000313" key="3">
    <source>
        <dbReference type="EMBL" id="KAF7186680.1"/>
    </source>
</evidence>
<evidence type="ECO:0000256" key="2">
    <source>
        <dbReference type="SAM" id="SignalP"/>
    </source>
</evidence>
<keyword evidence="4" id="KW-1185">Reference proteome</keyword>
<dbReference type="Proteomes" id="UP000660729">
    <property type="component" value="Unassembled WGS sequence"/>
</dbReference>
<proteinExistence type="predicted"/>